<dbReference type="Proteomes" id="UP000095282">
    <property type="component" value="Unplaced"/>
</dbReference>
<dbReference type="InterPro" id="IPR001357">
    <property type="entry name" value="BRCT_dom"/>
</dbReference>
<evidence type="ECO:0000256" key="2">
    <source>
        <dbReference type="SAM" id="Phobius"/>
    </source>
</evidence>
<evidence type="ECO:0000313" key="6">
    <source>
        <dbReference type="Proteomes" id="UP000095282"/>
    </source>
</evidence>
<dbReference type="InterPro" id="IPR053345">
    <property type="entry name" value="Ankyrin_repeat-containing"/>
</dbReference>
<feature type="domain" description="Domain of unknown function WSN" evidence="5">
    <location>
        <begin position="47"/>
        <end position="115"/>
    </location>
</feature>
<dbReference type="AlphaFoldDB" id="A0A1I7TWX3"/>
<dbReference type="Pfam" id="PF02206">
    <property type="entry name" value="WSN"/>
    <property type="match status" value="1"/>
</dbReference>
<protein>
    <submittedName>
        <fullName evidence="7">ANK_REP_REGION domain-containing protein</fullName>
    </submittedName>
</protein>
<dbReference type="STRING" id="1561998.A0A1I7TWX3"/>
<dbReference type="InterPro" id="IPR036770">
    <property type="entry name" value="Ankyrin_rpt-contain_sf"/>
</dbReference>
<evidence type="ECO:0000259" key="4">
    <source>
        <dbReference type="SMART" id="SM00292"/>
    </source>
</evidence>
<keyword evidence="2" id="KW-0812">Transmembrane</keyword>
<dbReference type="PROSITE" id="PS50088">
    <property type="entry name" value="ANK_REPEAT"/>
    <property type="match status" value="1"/>
</dbReference>
<name>A0A1I7TWX3_9PELO</name>
<dbReference type="eggNOG" id="KOG4177">
    <property type="taxonomic scope" value="Eukaryota"/>
</dbReference>
<evidence type="ECO:0000259" key="5">
    <source>
        <dbReference type="SMART" id="SM00453"/>
    </source>
</evidence>
<dbReference type="SUPFAM" id="SSF48403">
    <property type="entry name" value="Ankyrin repeat"/>
    <property type="match status" value="1"/>
</dbReference>
<dbReference type="SMART" id="SM00292">
    <property type="entry name" value="BRCT"/>
    <property type="match status" value="1"/>
</dbReference>
<dbReference type="Gene3D" id="3.40.50.10190">
    <property type="entry name" value="BRCT domain"/>
    <property type="match status" value="1"/>
</dbReference>
<dbReference type="SMART" id="SM00453">
    <property type="entry name" value="WSN"/>
    <property type="match status" value="1"/>
</dbReference>
<dbReference type="PANTHER" id="PTHR22956">
    <property type="entry name" value="ANKYRIN REPEAT-CONTAINING PROTEIN F37A4.4-RELATED-RELATED"/>
    <property type="match status" value="1"/>
</dbReference>
<sequence length="1189" mass="136690">MKLSCVLFMFSVFVIGALDYGSYDGNEEDYGSSDGMRFETYKKRELSNLRIVYERLAMIARITNAIALQYASLKKSIKVRDVVLELLKAPAENFGRLMERDPEEMLEKMGRVEGWIRDLEGSRKEMDELRTKEDLLELMSTSMTFAQEHFINETAIGSFISRIETGSFDKDTVGCDPYLVELTVNFTNLLGDQSSSNNVNSSELIVKMRERSLELQDCLGALEHYTKRITSIADESANFVLLEVTKQAVIKFHKSEKDIKKYGEVIDLTIDVFEKTRNLWMNPIGIGDKFQKEIEEFKEVIDTDREEADDYVATTLGFPEFGDMQMVGKDLKCDWFTNVIAHGRSVDDLGRNLHVFFNFSSIMDRIQGNWLKLKKDFSKNEESILQTAHDLQLIDQWSSVNAIEIAKTSKEAFRSGWTETFRLTPAELETVDKQLPEIIGLMGTVTKIQNFARDIKDNIDTAGFKNYLEKLRAANGTLDVPLIKNISNVEAMKKLNKHLNDLKGIQHELIDHLNTLRTEITVSQINNSSSILKLLEKSALRKNMERMKAAGDRFQPKLVLGMMKFTKTVFDLHNGIGESLGFSNGIKKTRKEILDLESYVKGVPDPDNPGNPILKLHDSMEVTQGVGRGMKVLRHMVMAFQMRNRLESIIRYPDAVNQKIQKFNEFPYVREFWKNSQVAIRNLLTQLATLDQSASRLKNESFSTMIKIFGEATKLDGIPEVFEPIHHQFDQFTKYPKIRKNFKVLSSLDLDFSAHKADLDAASMGFDEMNAYFDEIFGLEGDAIVEVEQNHLAAILICIGIFLLLIILALVGYGFTPGGRVKYHNYYLYWFGKPQDFEKRWRYSLFMDRQDGKNSVLDAVREINATNLKKTLSNGAYVNVYNRFGNTALHVATKRGHPEIAEILIRNGADRSLLNTRNRTPEMMIPKNYQESFPEKVEKYQELERIYKKLSGKKFRQRVPHEFPLSSYHIYIDHSTDDVLTDQFTERFQSITTDEATLFTTHYVVRTDRNGILETESLELIFWVLSGTIIVGDKWMVECLKNQKQIRNEWQFLVEKIKYKGTVFDTLPTWRDAMAKSQMPYLHGVYVTVVIQDYVNLGTLITIVLTHGGVTCDEIPDKQNYNKGFRPYLHMNMGPFIIIHDGKTNLDAYRKDGMYTLMTETEFVHFMLGRHIDRNLNNDPIPATDGLDD</sequence>
<keyword evidence="6" id="KW-1185">Reference proteome</keyword>
<organism evidence="6 7">
    <name type="scientific">Caenorhabditis tropicalis</name>
    <dbReference type="NCBI Taxonomy" id="1561998"/>
    <lineage>
        <taxon>Eukaryota</taxon>
        <taxon>Metazoa</taxon>
        <taxon>Ecdysozoa</taxon>
        <taxon>Nematoda</taxon>
        <taxon>Chromadorea</taxon>
        <taxon>Rhabditida</taxon>
        <taxon>Rhabditina</taxon>
        <taxon>Rhabditomorpha</taxon>
        <taxon>Rhabditoidea</taxon>
        <taxon>Rhabditidae</taxon>
        <taxon>Peloderinae</taxon>
        <taxon>Caenorhabditis</taxon>
    </lineage>
</organism>
<feature type="signal peptide" evidence="3">
    <location>
        <begin position="1"/>
        <end position="16"/>
    </location>
</feature>
<keyword evidence="3" id="KW-0732">Signal</keyword>
<dbReference type="PANTHER" id="PTHR22956:SF17">
    <property type="entry name" value="ANKYRIN REPEAT-CONTAINING PROTEIN F37A4.4-RELATED"/>
    <property type="match status" value="1"/>
</dbReference>
<dbReference type="InterPro" id="IPR002110">
    <property type="entry name" value="Ankyrin_rpt"/>
</dbReference>
<dbReference type="WBParaSite" id="Csp11.Scaffold629.g12614.t1">
    <property type="protein sequence ID" value="Csp11.Scaffold629.g12614.t1"/>
    <property type="gene ID" value="Csp11.Scaffold629.g12614"/>
</dbReference>
<dbReference type="Pfam" id="PF12796">
    <property type="entry name" value="Ank_2"/>
    <property type="match status" value="1"/>
</dbReference>
<evidence type="ECO:0000256" key="3">
    <source>
        <dbReference type="SAM" id="SignalP"/>
    </source>
</evidence>
<dbReference type="Gene3D" id="1.25.40.20">
    <property type="entry name" value="Ankyrin repeat-containing domain"/>
    <property type="match status" value="1"/>
</dbReference>
<accession>A0A1I7TWX3</accession>
<dbReference type="PROSITE" id="PS50297">
    <property type="entry name" value="ANK_REP_REGION"/>
    <property type="match status" value="1"/>
</dbReference>
<feature type="chain" id="PRO_5009308084" evidence="3">
    <location>
        <begin position="17"/>
        <end position="1189"/>
    </location>
</feature>
<keyword evidence="2" id="KW-0472">Membrane</keyword>
<dbReference type="InterPro" id="IPR003125">
    <property type="entry name" value="WSN"/>
</dbReference>
<proteinExistence type="predicted"/>
<dbReference type="SMART" id="SM00248">
    <property type="entry name" value="ANK"/>
    <property type="match status" value="2"/>
</dbReference>
<dbReference type="InterPro" id="IPR036420">
    <property type="entry name" value="BRCT_dom_sf"/>
</dbReference>
<reference evidence="7" key="1">
    <citation type="submission" date="2016-11" db="UniProtKB">
        <authorList>
            <consortium name="WormBaseParasite"/>
        </authorList>
    </citation>
    <scope>IDENTIFICATION</scope>
</reference>
<feature type="domain" description="BRCT" evidence="4">
    <location>
        <begin position="962"/>
        <end position="1043"/>
    </location>
</feature>
<evidence type="ECO:0000256" key="1">
    <source>
        <dbReference type="PROSITE-ProRule" id="PRU00023"/>
    </source>
</evidence>
<keyword evidence="1" id="KW-0040">ANK repeat</keyword>
<feature type="transmembrane region" description="Helical" evidence="2">
    <location>
        <begin position="792"/>
        <end position="815"/>
    </location>
</feature>
<evidence type="ECO:0000313" key="7">
    <source>
        <dbReference type="WBParaSite" id="Csp11.Scaffold629.g12614.t1"/>
    </source>
</evidence>
<feature type="repeat" description="ANK" evidence="1">
    <location>
        <begin position="884"/>
        <end position="916"/>
    </location>
</feature>
<keyword evidence="2" id="KW-1133">Transmembrane helix</keyword>
<dbReference type="SUPFAM" id="SSF52113">
    <property type="entry name" value="BRCT domain"/>
    <property type="match status" value="1"/>
</dbReference>